<dbReference type="GeneID" id="11521877"/>
<dbReference type="GO" id="GO:0016491">
    <property type="term" value="F:oxidoreductase activity"/>
    <property type="evidence" value="ECO:0007669"/>
    <property type="project" value="UniProtKB-KW"/>
</dbReference>
<protein>
    <recommendedName>
        <fullName evidence="2">NADP-dependent oxidoreductase domain-containing protein</fullName>
    </recommendedName>
</protein>
<evidence type="ECO:0000259" key="2">
    <source>
        <dbReference type="Pfam" id="PF00248"/>
    </source>
</evidence>
<dbReference type="OrthoDB" id="416253at2759"/>
<gene>
    <name evidence="3" type="ORF">THITE_2093336</name>
</gene>
<accession>G2RG99</accession>
<dbReference type="eggNOG" id="KOG1577">
    <property type="taxonomic scope" value="Eukaryota"/>
</dbReference>
<dbReference type="AlphaFoldDB" id="G2RG99"/>
<feature type="domain" description="NADP-dependent oxidoreductase" evidence="2">
    <location>
        <begin position="36"/>
        <end position="97"/>
    </location>
</feature>
<dbReference type="Pfam" id="PF00248">
    <property type="entry name" value="Aldo_ket_red"/>
    <property type="match status" value="1"/>
</dbReference>
<dbReference type="Gene3D" id="3.20.20.100">
    <property type="entry name" value="NADP-dependent oxidoreductase domain"/>
    <property type="match status" value="1"/>
</dbReference>
<keyword evidence="1" id="KW-0560">Oxidoreductase</keyword>
<sequence>MLSISLSIMVVARPVKLGSSFKTLAPVTVAAGGPLDAVLQSIAANHDVAVSTVLLSWAIGRNVVPITTTSKRDRMAECLAAVSLKLSTQEVEEITKVGLQHHFRPWGKRFFSPDGRS</sequence>
<reference evidence="3 4" key="1">
    <citation type="journal article" date="2011" name="Nat. Biotechnol.">
        <title>Comparative genomic analysis of the thermophilic biomass-degrading fungi Myceliophthora thermophila and Thielavia terrestris.</title>
        <authorList>
            <person name="Berka R.M."/>
            <person name="Grigoriev I.V."/>
            <person name="Otillar R."/>
            <person name="Salamov A."/>
            <person name="Grimwood J."/>
            <person name="Reid I."/>
            <person name="Ishmael N."/>
            <person name="John T."/>
            <person name="Darmond C."/>
            <person name="Moisan M.-C."/>
            <person name="Henrissat B."/>
            <person name="Coutinho P.M."/>
            <person name="Lombard V."/>
            <person name="Natvig D.O."/>
            <person name="Lindquist E."/>
            <person name="Schmutz J."/>
            <person name="Lucas S."/>
            <person name="Harris P."/>
            <person name="Powlowski J."/>
            <person name="Bellemare A."/>
            <person name="Taylor D."/>
            <person name="Butler G."/>
            <person name="de Vries R.P."/>
            <person name="Allijn I.E."/>
            <person name="van den Brink J."/>
            <person name="Ushinsky S."/>
            <person name="Storms R."/>
            <person name="Powell A.J."/>
            <person name="Paulsen I.T."/>
            <person name="Elbourne L.D.H."/>
            <person name="Baker S.E."/>
            <person name="Magnuson J."/>
            <person name="LaBoissiere S."/>
            <person name="Clutterbuck A.J."/>
            <person name="Martinez D."/>
            <person name="Wogulis M."/>
            <person name="de Leon A.L."/>
            <person name="Rey M.W."/>
            <person name="Tsang A."/>
        </authorList>
    </citation>
    <scope>NUCLEOTIDE SEQUENCE [LARGE SCALE GENOMIC DNA]</scope>
    <source>
        <strain evidence="4">ATCC 38088 / NRRL 8126</strain>
    </source>
</reference>
<proteinExistence type="predicted"/>
<dbReference type="InterPro" id="IPR036812">
    <property type="entry name" value="NAD(P)_OxRdtase_dom_sf"/>
</dbReference>
<evidence type="ECO:0000256" key="1">
    <source>
        <dbReference type="ARBA" id="ARBA00023002"/>
    </source>
</evidence>
<organism evidence="3 4">
    <name type="scientific">Thermothielavioides terrestris (strain ATCC 38088 / NRRL 8126)</name>
    <name type="common">Thielavia terrestris</name>
    <dbReference type="NCBI Taxonomy" id="578455"/>
    <lineage>
        <taxon>Eukaryota</taxon>
        <taxon>Fungi</taxon>
        <taxon>Dikarya</taxon>
        <taxon>Ascomycota</taxon>
        <taxon>Pezizomycotina</taxon>
        <taxon>Sordariomycetes</taxon>
        <taxon>Sordariomycetidae</taxon>
        <taxon>Sordariales</taxon>
        <taxon>Chaetomiaceae</taxon>
        <taxon>Thermothielavioides</taxon>
        <taxon>Thermothielavioides terrestris</taxon>
    </lineage>
</organism>
<keyword evidence="4" id="KW-1185">Reference proteome</keyword>
<dbReference type="InterPro" id="IPR023210">
    <property type="entry name" value="NADP_OxRdtase_dom"/>
</dbReference>
<name>G2RG99_THETT</name>
<dbReference type="KEGG" id="ttt:THITE_2093336"/>
<dbReference type="SUPFAM" id="SSF51430">
    <property type="entry name" value="NAD(P)-linked oxidoreductase"/>
    <property type="match status" value="1"/>
</dbReference>
<evidence type="ECO:0000313" key="4">
    <source>
        <dbReference type="Proteomes" id="UP000008181"/>
    </source>
</evidence>
<evidence type="ECO:0000313" key="3">
    <source>
        <dbReference type="EMBL" id="AEO71842.1"/>
    </source>
</evidence>
<dbReference type="RefSeq" id="XP_003658178.1">
    <property type="nucleotide sequence ID" value="XM_003658130.1"/>
</dbReference>
<dbReference type="EMBL" id="CP003014">
    <property type="protein sequence ID" value="AEO71842.1"/>
    <property type="molecule type" value="Genomic_DNA"/>
</dbReference>
<dbReference type="Proteomes" id="UP000008181">
    <property type="component" value="Chromosome 6"/>
</dbReference>
<dbReference type="HOGENOM" id="CLU_2320911_0_0_1"/>